<dbReference type="PANTHER" id="PTHR42988:SF2">
    <property type="entry name" value="CYCLIC NUCLEOTIDE PHOSPHODIESTERASE CBUA0032-RELATED"/>
    <property type="match status" value="1"/>
</dbReference>
<dbReference type="SUPFAM" id="SSF56300">
    <property type="entry name" value="Metallo-dependent phosphatases"/>
    <property type="match status" value="1"/>
</dbReference>
<dbReference type="InterPro" id="IPR004843">
    <property type="entry name" value="Calcineurin-like_PHP"/>
</dbReference>
<proteinExistence type="inferred from homology"/>
<accession>A0ABQ0H474</accession>
<keyword evidence="3" id="KW-0408">Iron</keyword>
<evidence type="ECO:0000256" key="4">
    <source>
        <dbReference type="ARBA" id="ARBA00025742"/>
    </source>
</evidence>
<dbReference type="PANTHER" id="PTHR42988">
    <property type="entry name" value="PHOSPHOHYDROLASE"/>
    <property type="match status" value="1"/>
</dbReference>
<protein>
    <submittedName>
        <fullName evidence="6">Phosphodiesterase</fullName>
    </submittedName>
</protein>
<name>A0ABQ0H474_9HYPH</name>
<reference evidence="6 7" key="1">
    <citation type="submission" date="2024-10" db="EMBL/GenBank/DDBJ databases">
        <title>Isolation, draft genome sequencing and identification of Phyllobacterium sp. NSA23, isolated from leaf soil.</title>
        <authorList>
            <person name="Akita H."/>
        </authorList>
    </citation>
    <scope>NUCLEOTIDE SEQUENCE [LARGE SCALE GENOMIC DNA]</scope>
    <source>
        <strain evidence="6 7">NSA23</strain>
    </source>
</reference>
<organism evidence="6 7">
    <name type="scientific">Phyllobacterium phragmitis</name>
    <dbReference type="NCBI Taxonomy" id="2670329"/>
    <lineage>
        <taxon>Bacteria</taxon>
        <taxon>Pseudomonadati</taxon>
        <taxon>Pseudomonadota</taxon>
        <taxon>Alphaproteobacteria</taxon>
        <taxon>Hyphomicrobiales</taxon>
        <taxon>Phyllobacteriaceae</taxon>
        <taxon>Phyllobacterium</taxon>
    </lineage>
</organism>
<dbReference type="Pfam" id="PF00149">
    <property type="entry name" value="Metallophos"/>
    <property type="match status" value="1"/>
</dbReference>
<keyword evidence="7" id="KW-1185">Reference proteome</keyword>
<gene>
    <name evidence="6" type="ORF">PPNSA23_36630</name>
</gene>
<evidence type="ECO:0000313" key="7">
    <source>
        <dbReference type="Proteomes" id="UP001628091"/>
    </source>
</evidence>
<evidence type="ECO:0000256" key="3">
    <source>
        <dbReference type="ARBA" id="ARBA00023004"/>
    </source>
</evidence>
<sequence length="254" mass="27790">MKIIQVSDLHLRIPGEKLLGIDPLARLEDCIADLNRNHADADLVVFSGDLANDGEPPAYAALAQRLAGLTAPFRLMLGNHDDRIAFRAAFPDAPVEEGFVQSALDLPDGRIVLLDTLEPGHVEGRLCEARLAWLDAALADAQGALLFLHHPPFPIGVPSLDKWRLSDAERLRDILIRHNNVRHVFAGHVHRFAAGSWSGIPFVTVRATSLQSALRFSGPHEVSFEAPAYAVILADSENIIVHMHEFPCRNPAGI</sequence>
<evidence type="ECO:0000256" key="1">
    <source>
        <dbReference type="ARBA" id="ARBA00022723"/>
    </source>
</evidence>
<dbReference type="CDD" id="cd07402">
    <property type="entry name" value="MPP_GpdQ"/>
    <property type="match status" value="1"/>
</dbReference>
<dbReference type="InterPro" id="IPR029052">
    <property type="entry name" value="Metallo-depent_PP-like"/>
</dbReference>
<keyword evidence="2" id="KW-0378">Hydrolase</keyword>
<evidence type="ECO:0000256" key="2">
    <source>
        <dbReference type="ARBA" id="ARBA00022801"/>
    </source>
</evidence>
<dbReference type="RefSeq" id="WP_407866276.1">
    <property type="nucleotide sequence ID" value="NZ_BAAFZP010000002.1"/>
</dbReference>
<feature type="domain" description="Calcineurin-like phosphoesterase" evidence="5">
    <location>
        <begin position="1"/>
        <end position="191"/>
    </location>
</feature>
<dbReference type="InterPro" id="IPR050884">
    <property type="entry name" value="CNP_phosphodiesterase-III"/>
</dbReference>
<dbReference type="EMBL" id="BAAFZP010000002">
    <property type="protein sequence ID" value="GAB1583720.1"/>
    <property type="molecule type" value="Genomic_DNA"/>
</dbReference>
<dbReference type="Proteomes" id="UP001628091">
    <property type="component" value="Unassembled WGS sequence"/>
</dbReference>
<evidence type="ECO:0000259" key="5">
    <source>
        <dbReference type="Pfam" id="PF00149"/>
    </source>
</evidence>
<comment type="caution">
    <text evidence="6">The sequence shown here is derived from an EMBL/GenBank/DDBJ whole genome shotgun (WGS) entry which is preliminary data.</text>
</comment>
<dbReference type="InterPro" id="IPR026575">
    <property type="entry name" value="GpdQ/CpdA-like"/>
</dbReference>
<comment type="similarity">
    <text evidence="4">Belongs to the cyclic nucleotide phosphodiesterase class-III family.</text>
</comment>
<evidence type="ECO:0000313" key="6">
    <source>
        <dbReference type="EMBL" id="GAB1583720.1"/>
    </source>
</evidence>
<dbReference type="Gene3D" id="3.60.21.10">
    <property type="match status" value="1"/>
</dbReference>
<keyword evidence="1" id="KW-0479">Metal-binding</keyword>